<dbReference type="EMBL" id="CDPU01000028">
    <property type="protein sequence ID" value="CEO52290.1"/>
    <property type="molecule type" value="Genomic_DNA"/>
</dbReference>
<feature type="domain" description="Carboxyltransferase" evidence="4">
    <location>
        <begin position="115"/>
        <end position="410"/>
    </location>
</feature>
<gene>
    <name evidence="6" type="ORF">BN869_000008348_1</name>
</gene>
<keyword evidence="3" id="KW-0067">ATP-binding</keyword>
<dbReference type="Gene3D" id="2.40.100.10">
    <property type="entry name" value="Cyclophilin-like"/>
    <property type="match status" value="1"/>
</dbReference>
<sequence length="535" mass="58245">MTVYGLIHGSNLANTFLYIMFDLDPLIAKAMVYSSSRDKTISKIIDLCSRRIILRGPTTNLDFVSAILSPEAFKQGDTLTNFLDTRFKYQPHGILVLSGGSHSLIQDFPARASLGHGIPKSGPMDSLTSRIANLLDGNLQGTEVVEITLLGPELLFVSAAVVSVCGAECLVTVDGTERPMWSSLIIDEGQKLKIGSVIGSGCRVYLAVKGGFPNIPVVFGSKSTTPSLKFGGCQGRALQQGDFLQVERVSLRWTQEAQEYILPANLRPSMDVREIYVLQGPHDSDEIMTAEDRYMLYNTDWKVGHNSSRTGVRLLGPTPKWARETGGEAGSHPSNYLDYGYPSPGGFNWGGNSSIILTADSPNFGGLVCSTTVISTELWKLGQLKPGESFRMTPVTLDSAFSQFHRIETYLSTISQSISKLVTKAAAFDLSLPRADVGGHTSMLKIARQSPRGILDSKGGEGFLLLESGDQSTNIVTIVRIKLLMEKLYTLPELDLLLTPHVGSLTIEYNPLKISQPELLYRIHEIELGPSTAGL</sequence>
<evidence type="ECO:0000256" key="1">
    <source>
        <dbReference type="ARBA" id="ARBA00022741"/>
    </source>
</evidence>
<dbReference type="InterPro" id="IPR029000">
    <property type="entry name" value="Cyclophilin-like_dom_sf"/>
</dbReference>
<accession>A0A0B7KBP7</accession>
<dbReference type="InterPro" id="IPR052708">
    <property type="entry name" value="PxpC"/>
</dbReference>
<dbReference type="Pfam" id="PF02626">
    <property type="entry name" value="CT_A_B"/>
    <property type="match status" value="1"/>
</dbReference>
<dbReference type="PANTHER" id="PTHR43309:SF5">
    <property type="entry name" value="5-OXOPROLINASE SUBUNIT C"/>
    <property type="match status" value="1"/>
</dbReference>
<name>A0A0B7KBP7_BIOOC</name>
<dbReference type="GO" id="GO:0016787">
    <property type="term" value="F:hydrolase activity"/>
    <property type="evidence" value="ECO:0007669"/>
    <property type="project" value="UniProtKB-KW"/>
</dbReference>
<dbReference type="InterPro" id="IPR003778">
    <property type="entry name" value="CT_A_B"/>
</dbReference>
<feature type="domain" description="Biotin carboxylase C-terminal" evidence="5">
    <location>
        <begin position="5"/>
        <end position="84"/>
    </location>
</feature>
<dbReference type="SUPFAM" id="SSF51246">
    <property type="entry name" value="Rudiment single hybrid motif"/>
    <property type="match status" value="1"/>
</dbReference>
<dbReference type="Gene3D" id="3.30.470.20">
    <property type="entry name" value="ATP-grasp fold, B domain"/>
    <property type="match status" value="1"/>
</dbReference>
<dbReference type="SMART" id="SM00797">
    <property type="entry name" value="AHS2"/>
    <property type="match status" value="1"/>
</dbReference>
<keyword evidence="1" id="KW-0547">Nucleotide-binding</keyword>
<reference evidence="6" key="1">
    <citation type="submission" date="2015-01" db="EMBL/GenBank/DDBJ databases">
        <authorList>
            <person name="Durling Mikael"/>
        </authorList>
    </citation>
    <scope>NUCLEOTIDE SEQUENCE</scope>
</reference>
<proteinExistence type="predicted"/>
<protein>
    <submittedName>
        <fullName evidence="6">Uncharacterized protein</fullName>
    </submittedName>
</protein>
<evidence type="ECO:0000259" key="4">
    <source>
        <dbReference type="SMART" id="SM00797"/>
    </source>
</evidence>
<evidence type="ECO:0000313" key="6">
    <source>
        <dbReference type="EMBL" id="CEO52290.1"/>
    </source>
</evidence>
<dbReference type="SMART" id="SM00878">
    <property type="entry name" value="Biotin_carb_C"/>
    <property type="match status" value="1"/>
</dbReference>
<dbReference type="PANTHER" id="PTHR43309">
    <property type="entry name" value="5-OXOPROLINASE SUBUNIT C"/>
    <property type="match status" value="1"/>
</dbReference>
<evidence type="ECO:0000256" key="3">
    <source>
        <dbReference type="ARBA" id="ARBA00022840"/>
    </source>
</evidence>
<dbReference type="Gene3D" id="3.30.1360.40">
    <property type="match status" value="1"/>
</dbReference>
<dbReference type="GO" id="GO:0005524">
    <property type="term" value="F:ATP binding"/>
    <property type="evidence" value="ECO:0007669"/>
    <property type="project" value="UniProtKB-KW"/>
</dbReference>
<organism evidence="6">
    <name type="scientific">Bionectria ochroleuca</name>
    <name type="common">Gliocladium roseum</name>
    <dbReference type="NCBI Taxonomy" id="29856"/>
    <lineage>
        <taxon>Eukaryota</taxon>
        <taxon>Fungi</taxon>
        <taxon>Dikarya</taxon>
        <taxon>Ascomycota</taxon>
        <taxon>Pezizomycotina</taxon>
        <taxon>Sordariomycetes</taxon>
        <taxon>Hypocreomycetidae</taxon>
        <taxon>Hypocreales</taxon>
        <taxon>Bionectriaceae</taxon>
        <taxon>Clonostachys</taxon>
    </lineage>
</organism>
<dbReference type="InterPro" id="IPR005482">
    <property type="entry name" value="Biotin_COase_C"/>
</dbReference>
<dbReference type="InterPro" id="IPR011054">
    <property type="entry name" value="Rudment_hybrid_motif"/>
</dbReference>
<dbReference type="SUPFAM" id="SSF50891">
    <property type="entry name" value="Cyclophilin-like"/>
    <property type="match status" value="1"/>
</dbReference>
<evidence type="ECO:0000256" key="2">
    <source>
        <dbReference type="ARBA" id="ARBA00022801"/>
    </source>
</evidence>
<evidence type="ECO:0000259" key="5">
    <source>
        <dbReference type="SMART" id="SM00878"/>
    </source>
</evidence>
<dbReference type="AlphaFoldDB" id="A0A0B7KBP7"/>
<keyword evidence="2" id="KW-0378">Hydrolase</keyword>